<organism evidence="1 2">
    <name type="scientific">Hyalella azteca</name>
    <name type="common">Amphipod</name>
    <dbReference type="NCBI Taxonomy" id="294128"/>
    <lineage>
        <taxon>Eukaryota</taxon>
        <taxon>Metazoa</taxon>
        <taxon>Ecdysozoa</taxon>
        <taxon>Arthropoda</taxon>
        <taxon>Crustacea</taxon>
        <taxon>Multicrustacea</taxon>
        <taxon>Malacostraca</taxon>
        <taxon>Eumalacostraca</taxon>
        <taxon>Peracarida</taxon>
        <taxon>Amphipoda</taxon>
        <taxon>Senticaudata</taxon>
        <taxon>Talitrida</taxon>
        <taxon>Talitroidea</taxon>
        <taxon>Hyalellidae</taxon>
        <taxon>Hyalella</taxon>
    </lineage>
</organism>
<sequence>MRLTAIFNAVNRRVYRNRKKDGHNQIKLAKFLWHHGSKRKVLSTGEKDLLTSKGFKVWSPDEFISKPYETPKYEDYFPPPIKEEKPRLEPLYRLDSDFLPLLSKCTDLMQHLSWSVIVDSLPASITERQRQLTTAERRLIEECILSSHLLDGVMDPLPLTENYELPNRIEKPRRVDMPHGIPVARKNMLLTVHFL</sequence>
<dbReference type="OrthoDB" id="10399216at2759"/>
<evidence type="ECO:0000313" key="2">
    <source>
        <dbReference type="RefSeq" id="XP_018008312.1"/>
    </source>
</evidence>
<dbReference type="GeneID" id="108666018"/>
<dbReference type="KEGG" id="hazt:108666018"/>
<name>A0A8B7N383_HYAAZ</name>
<proteinExistence type="predicted"/>
<keyword evidence="1" id="KW-1185">Reference proteome</keyword>
<evidence type="ECO:0000313" key="1">
    <source>
        <dbReference type="Proteomes" id="UP000694843"/>
    </source>
</evidence>
<accession>A0A8B7N383</accession>
<dbReference type="AlphaFoldDB" id="A0A8B7N383"/>
<dbReference type="Proteomes" id="UP000694843">
    <property type="component" value="Unplaced"/>
</dbReference>
<gene>
    <name evidence="2" type="primary">LOC108666018</name>
</gene>
<reference evidence="2" key="1">
    <citation type="submission" date="2025-08" db="UniProtKB">
        <authorList>
            <consortium name="RefSeq"/>
        </authorList>
    </citation>
    <scope>IDENTIFICATION</scope>
    <source>
        <tissue evidence="2">Whole organism</tissue>
    </source>
</reference>
<dbReference type="RefSeq" id="XP_018008312.1">
    <property type="nucleotide sequence ID" value="XM_018152823.2"/>
</dbReference>
<protein>
    <submittedName>
        <fullName evidence="2">Uncharacterized protein LOC108666018</fullName>
    </submittedName>
</protein>